<dbReference type="Pfam" id="PF01381">
    <property type="entry name" value="HTH_3"/>
    <property type="match status" value="1"/>
</dbReference>
<dbReference type="PROSITE" id="PS50943">
    <property type="entry name" value="HTH_CROC1"/>
    <property type="match status" value="1"/>
</dbReference>
<dbReference type="Gene3D" id="3.30.450.180">
    <property type="match status" value="1"/>
</dbReference>
<reference evidence="2 3" key="1">
    <citation type="submission" date="2017-05" db="EMBL/GenBank/DDBJ databases">
        <authorList>
            <person name="Song R."/>
            <person name="Chenine A.L."/>
            <person name="Ruprecht R.M."/>
        </authorList>
    </citation>
    <scope>NUCLEOTIDE SEQUENCE [LARGE SCALE GENOMIC DNA]</scope>
    <source>
        <strain evidence="2 3">PSBB019</strain>
    </source>
</reference>
<dbReference type="InterPro" id="IPR010982">
    <property type="entry name" value="Lambda_DNA-bd_dom_sf"/>
</dbReference>
<dbReference type="SMART" id="SM00530">
    <property type="entry name" value="HTH_XRE"/>
    <property type="match status" value="1"/>
</dbReference>
<dbReference type="KEGG" id="cceu:CBR64_01145"/>
<evidence type="ECO:0000259" key="1">
    <source>
        <dbReference type="PROSITE" id="PS50943"/>
    </source>
</evidence>
<dbReference type="Gene3D" id="1.10.260.40">
    <property type="entry name" value="lambda repressor-like DNA-binding domains"/>
    <property type="match status" value="1"/>
</dbReference>
<dbReference type="GO" id="GO:0003677">
    <property type="term" value="F:DNA binding"/>
    <property type="evidence" value="ECO:0007669"/>
    <property type="project" value="InterPro"/>
</dbReference>
<dbReference type="RefSeq" id="WP_087469403.1">
    <property type="nucleotide sequence ID" value="NZ_CP021383.1"/>
</dbReference>
<dbReference type="InterPro" id="IPR001387">
    <property type="entry name" value="Cro/C1-type_HTH"/>
</dbReference>
<dbReference type="SUPFAM" id="SSF47413">
    <property type="entry name" value="lambda repressor-like DNA-binding domains"/>
    <property type="match status" value="1"/>
</dbReference>
<dbReference type="OrthoDB" id="2959414at2"/>
<dbReference type="EMBL" id="CP021383">
    <property type="protein sequence ID" value="ARU50321.1"/>
    <property type="molecule type" value="Genomic_DNA"/>
</dbReference>
<dbReference type="CDD" id="cd00093">
    <property type="entry name" value="HTH_XRE"/>
    <property type="match status" value="1"/>
</dbReference>
<protein>
    <submittedName>
        <fullName evidence="2">Transcriptional regulator</fullName>
    </submittedName>
</protein>
<gene>
    <name evidence="2" type="ORF">CBR64_01145</name>
</gene>
<feature type="domain" description="HTH cro/C1-type" evidence="1">
    <location>
        <begin position="12"/>
        <end position="66"/>
    </location>
</feature>
<dbReference type="AlphaFoldDB" id="A0A1Y0HQE3"/>
<dbReference type="Pfam" id="PF17765">
    <property type="entry name" value="MLTR_LBD"/>
    <property type="match status" value="1"/>
</dbReference>
<dbReference type="PANTHER" id="PTHR35010:SF4">
    <property type="entry name" value="BLL5781 PROTEIN"/>
    <property type="match status" value="1"/>
</dbReference>
<dbReference type="Proteomes" id="UP000196228">
    <property type="component" value="Chromosome"/>
</dbReference>
<dbReference type="PANTHER" id="PTHR35010">
    <property type="entry name" value="BLL4672 PROTEIN-RELATED"/>
    <property type="match status" value="1"/>
</dbReference>
<organism evidence="2 3">
    <name type="scientific">Cellulosimicrobium cellulans</name>
    <name type="common">Arthrobacter luteus</name>
    <dbReference type="NCBI Taxonomy" id="1710"/>
    <lineage>
        <taxon>Bacteria</taxon>
        <taxon>Bacillati</taxon>
        <taxon>Actinomycetota</taxon>
        <taxon>Actinomycetes</taxon>
        <taxon>Micrococcales</taxon>
        <taxon>Promicromonosporaceae</taxon>
        <taxon>Cellulosimicrobium</taxon>
    </lineage>
</organism>
<proteinExistence type="predicted"/>
<dbReference type="InterPro" id="IPR041413">
    <property type="entry name" value="MLTR_LBD"/>
</dbReference>
<evidence type="ECO:0000313" key="2">
    <source>
        <dbReference type="EMBL" id="ARU50321.1"/>
    </source>
</evidence>
<sequence length="269" mass="29385">MPPLDAPAGSMLREWRVRRRRSQLDLALGADVSPRHISFVETGRAQPSRDMIDRLCDELDVPLRSRNDVYLAAGYAPRHRETPLSTATLAAARRAVDLVLAGHEPFPAMAVDGRWTLLAANAAAGAFLDGVPDQLREPPVNVLRLTLHPDGLAARIANLAEWGAHVRRRVRRQLDRTGDPALVDLLAEVESYLPHPEHRRDDRSPASDAVVPLRLATPQGELAFLYTMTVFGSPRDVTLDEVAIESFFPADDATAAVLGVTRQTAPAGP</sequence>
<evidence type="ECO:0000313" key="3">
    <source>
        <dbReference type="Proteomes" id="UP000196228"/>
    </source>
</evidence>
<accession>A0A1Y0HQE3</accession>
<name>A0A1Y0HQE3_CELCE</name>